<dbReference type="InterPro" id="IPR014044">
    <property type="entry name" value="CAP_dom"/>
</dbReference>
<gene>
    <name evidence="4" type="ORF">IMC76_01050</name>
</gene>
<dbReference type="OrthoDB" id="5372233at2"/>
<dbReference type="Pfam" id="PF00188">
    <property type="entry name" value="CAP"/>
    <property type="match status" value="1"/>
</dbReference>
<dbReference type="PROSITE" id="PS51257">
    <property type="entry name" value="PROKAR_LIPOPROTEIN"/>
    <property type="match status" value="1"/>
</dbReference>
<dbReference type="Gene3D" id="3.40.33.10">
    <property type="entry name" value="CAP"/>
    <property type="match status" value="1"/>
</dbReference>
<dbReference type="AlphaFoldDB" id="A0A7M1LFV7"/>
<dbReference type="SUPFAM" id="SSF55797">
    <property type="entry name" value="PR-1-like"/>
    <property type="match status" value="1"/>
</dbReference>
<dbReference type="EMBL" id="CP063078">
    <property type="protein sequence ID" value="QOQ87438.1"/>
    <property type="molecule type" value="Genomic_DNA"/>
</dbReference>
<keyword evidence="5" id="KW-1185">Reference proteome</keyword>
<accession>A0A7M1LFV7</accession>
<evidence type="ECO:0000313" key="4">
    <source>
        <dbReference type="EMBL" id="QOQ87438.1"/>
    </source>
</evidence>
<keyword evidence="1" id="KW-0812">Transmembrane</keyword>
<feature type="signal peptide" evidence="2">
    <location>
        <begin position="1"/>
        <end position="19"/>
    </location>
</feature>
<feature type="chain" id="PRO_5029501057" evidence="2">
    <location>
        <begin position="20"/>
        <end position="443"/>
    </location>
</feature>
<dbReference type="InterPro" id="IPR035940">
    <property type="entry name" value="CAP_sf"/>
</dbReference>
<name>A0A7M1LFV7_9BACT</name>
<feature type="transmembrane region" description="Helical" evidence="1">
    <location>
        <begin position="421"/>
        <end position="439"/>
    </location>
</feature>
<protein>
    <submittedName>
        <fullName evidence="4">CAP domain-containing protein</fullName>
    </submittedName>
</protein>
<reference evidence="4 5" key="1">
    <citation type="submission" date="2020-10" db="EMBL/GenBank/DDBJ databases">
        <title>Campylobacter and Helicobacter PacBio genomes.</title>
        <authorList>
            <person name="Lane C."/>
        </authorList>
    </citation>
    <scope>NUCLEOTIDE SEQUENCE [LARGE SCALE GENOMIC DNA]</scope>
    <source>
        <strain evidence="4 5">2016D-0077</strain>
    </source>
</reference>
<keyword evidence="1" id="KW-0472">Membrane</keyword>
<organism evidence="4 5">
    <name type="scientific">Campylobacter corcagiensis</name>
    <dbReference type="NCBI Taxonomy" id="1448857"/>
    <lineage>
        <taxon>Bacteria</taxon>
        <taxon>Pseudomonadati</taxon>
        <taxon>Campylobacterota</taxon>
        <taxon>Epsilonproteobacteria</taxon>
        <taxon>Campylobacterales</taxon>
        <taxon>Campylobacteraceae</taxon>
        <taxon>Campylobacter</taxon>
    </lineage>
</organism>
<evidence type="ECO:0000256" key="1">
    <source>
        <dbReference type="SAM" id="Phobius"/>
    </source>
</evidence>
<evidence type="ECO:0000259" key="3">
    <source>
        <dbReference type="Pfam" id="PF00188"/>
    </source>
</evidence>
<dbReference type="RefSeq" id="WP_025803000.1">
    <property type="nucleotide sequence ID" value="NZ_CP053842.1"/>
</dbReference>
<sequence length="443" mass="50622">MQKLVQLFNLFLVSFFVVSCSDTTNLTQAKNPATTITYTDPIRYLNSIRSGSNLNTLKINQILNASSLNHAKYTVINNSEAHFQTQGASNFTGVSPTDRGFFVGYNSPVSENIAINANDEISSITNLMSAIYHRFGFLDATIDEIGWGEWSDDKNRNFVYNMGNSKLERFCKSGISDGGYGKFYGDFCKDKALRISEAKFDSYKNLNYTKFVYYPNSQYSKPFFSKEIPDPMPECKITANPVSIDFTNSKTKVNMKSFKIFENGVELKNSKILTSANDPNRRFNEYQFANFILSPFKFDTEYEAKFSYKDGNEDKEISWKFKTITPDVPYFVVKGGERLALKPDIWYEIFFYPNDCNDIFNRYEMSYRFMNKPEVLTTDTNTIRVKLSGIKGSKLTIKTDSNKKIDLILTQTSPTASAFDFKFIILGVVIAFLAIIILLKSRR</sequence>
<keyword evidence="1" id="KW-1133">Transmembrane helix</keyword>
<evidence type="ECO:0000313" key="5">
    <source>
        <dbReference type="Proteomes" id="UP000594749"/>
    </source>
</evidence>
<evidence type="ECO:0000256" key="2">
    <source>
        <dbReference type="SAM" id="SignalP"/>
    </source>
</evidence>
<dbReference type="Proteomes" id="UP000594749">
    <property type="component" value="Chromosome"/>
</dbReference>
<proteinExistence type="predicted"/>
<feature type="domain" description="SCP" evidence="3">
    <location>
        <begin position="43"/>
        <end position="159"/>
    </location>
</feature>
<dbReference type="CDD" id="cd05379">
    <property type="entry name" value="CAP_bacterial"/>
    <property type="match status" value="1"/>
</dbReference>
<keyword evidence="2" id="KW-0732">Signal</keyword>